<dbReference type="HAMAP" id="MF_01384">
    <property type="entry name" value="UreD"/>
    <property type="match status" value="1"/>
</dbReference>
<feature type="compositionally biased region" description="Basic and acidic residues" evidence="3">
    <location>
        <begin position="17"/>
        <end position="30"/>
    </location>
</feature>
<evidence type="ECO:0000313" key="4">
    <source>
        <dbReference type="EMBL" id="MFC7380811.1"/>
    </source>
</evidence>
<proteinExistence type="inferred from homology"/>
<comment type="similarity">
    <text evidence="2">Belongs to the UreD family.</text>
</comment>
<keyword evidence="2" id="KW-0996">Nickel insertion</keyword>
<comment type="subcellular location">
    <subcellularLocation>
        <location evidence="2">Cytoplasm</location>
    </subcellularLocation>
</comment>
<comment type="function">
    <text evidence="2">Required for maturation of urease via the functional incorporation of the urease nickel metallocenter.</text>
</comment>
<evidence type="ECO:0000313" key="5">
    <source>
        <dbReference type="Proteomes" id="UP001596496"/>
    </source>
</evidence>
<sequence length="352" mass="35786">MHETTHPVLRPQPPGTGHHDPGARPPDAGRQRPAPPTPAADRPGPDARPPAADRPEQDARPPVTGHRRPPGARATAGRRGFEARAAVGTESSGGRTVLGTLRSDPPLTLRQTGPDTVHLVSTAAGPLGGDRLTLEIDVAPGTRLTIASVASTLVLPGDGESVMVVRARVGAGATLVYAPEPTVLAAGCDHRMIVRLTLAEGASVSWREEIAFGRYGEPPGRCHARFDATIDGVPLLRQDFVVGDPAADGSPAVYGDARCVGNVLLTGPAFARPQAATASRPGEPALTPPAAGAASSSSGAERSGAVLAEGCAVLPLAGPGTLISALAPDAPTLRSRLTWGAAQATAPFEDGD</sequence>
<comment type="caution">
    <text evidence="4">The sequence shown here is derived from an EMBL/GenBank/DDBJ whole genome shotgun (WGS) entry which is preliminary data.</text>
</comment>
<keyword evidence="2" id="KW-0963">Cytoplasm</keyword>
<keyword evidence="5" id="KW-1185">Reference proteome</keyword>
<evidence type="ECO:0000256" key="3">
    <source>
        <dbReference type="SAM" id="MobiDB-lite"/>
    </source>
</evidence>
<gene>
    <name evidence="2" type="primary">ureD</name>
    <name evidence="4" type="ORF">ACFQSB_01255</name>
</gene>
<protein>
    <recommendedName>
        <fullName evidence="2">Urease accessory protein UreD</fullName>
    </recommendedName>
</protein>
<dbReference type="Proteomes" id="UP001596496">
    <property type="component" value="Unassembled WGS sequence"/>
</dbReference>
<accession>A0ABW2NX53</accession>
<comment type="subunit">
    <text evidence="2">UreD, UreF and UreG form a complex that acts as a GTP-hydrolysis-dependent molecular chaperone, activating the urease apoprotein by helping to assemble the nickel containing metallocenter of UreC. The UreE protein probably delivers the nickel.</text>
</comment>
<evidence type="ECO:0000256" key="2">
    <source>
        <dbReference type="HAMAP-Rule" id="MF_01384"/>
    </source>
</evidence>
<reference evidence="5" key="1">
    <citation type="journal article" date="2019" name="Int. J. Syst. Evol. Microbiol.">
        <title>The Global Catalogue of Microorganisms (GCM) 10K type strain sequencing project: providing services to taxonomists for standard genome sequencing and annotation.</title>
        <authorList>
            <consortium name="The Broad Institute Genomics Platform"/>
            <consortium name="The Broad Institute Genome Sequencing Center for Infectious Disease"/>
            <person name="Wu L."/>
            <person name="Ma J."/>
        </authorList>
    </citation>
    <scope>NUCLEOTIDE SEQUENCE [LARGE SCALE GENOMIC DNA]</scope>
    <source>
        <strain evidence="5">CECT 7649</strain>
    </source>
</reference>
<feature type="region of interest" description="Disordered" evidence="3">
    <location>
        <begin position="1"/>
        <end position="114"/>
    </location>
</feature>
<feature type="compositionally biased region" description="Low complexity" evidence="3">
    <location>
        <begin position="281"/>
        <end position="298"/>
    </location>
</feature>
<dbReference type="RefSeq" id="WP_380823814.1">
    <property type="nucleotide sequence ID" value="NZ_JBHTCG010000001.1"/>
</dbReference>
<evidence type="ECO:0000256" key="1">
    <source>
        <dbReference type="ARBA" id="ARBA00023186"/>
    </source>
</evidence>
<dbReference type="EMBL" id="JBHTCG010000001">
    <property type="protein sequence ID" value="MFC7380811.1"/>
    <property type="molecule type" value="Genomic_DNA"/>
</dbReference>
<name>A0ABW2NX53_9ACTN</name>
<feature type="compositionally biased region" description="Low complexity" evidence="3">
    <location>
        <begin position="71"/>
        <end position="88"/>
    </location>
</feature>
<keyword evidence="1 2" id="KW-0143">Chaperone</keyword>
<organism evidence="4 5">
    <name type="scientific">Sphaerisporangium rhizosphaerae</name>
    <dbReference type="NCBI Taxonomy" id="2269375"/>
    <lineage>
        <taxon>Bacteria</taxon>
        <taxon>Bacillati</taxon>
        <taxon>Actinomycetota</taxon>
        <taxon>Actinomycetes</taxon>
        <taxon>Streptosporangiales</taxon>
        <taxon>Streptosporangiaceae</taxon>
        <taxon>Sphaerisporangium</taxon>
    </lineage>
</organism>
<dbReference type="Pfam" id="PF01774">
    <property type="entry name" value="UreD"/>
    <property type="match status" value="1"/>
</dbReference>
<feature type="region of interest" description="Disordered" evidence="3">
    <location>
        <begin position="274"/>
        <end position="298"/>
    </location>
</feature>
<dbReference type="InterPro" id="IPR002669">
    <property type="entry name" value="UreD"/>
</dbReference>